<comment type="caution">
    <text evidence="2">The sequence shown here is derived from an EMBL/GenBank/DDBJ whole genome shotgun (WGS) entry which is preliminary data.</text>
</comment>
<dbReference type="RefSeq" id="WP_179707490.1">
    <property type="nucleotide sequence ID" value="NZ_JACCAU010000001.1"/>
</dbReference>
<evidence type="ECO:0000313" key="3">
    <source>
        <dbReference type="Proteomes" id="UP000572540"/>
    </source>
</evidence>
<evidence type="ECO:0000313" key="2">
    <source>
        <dbReference type="EMBL" id="NYH17865.1"/>
    </source>
</evidence>
<keyword evidence="1" id="KW-0732">Signal</keyword>
<sequence>MKKTILLALALAGTSTAFGATELKITAAAMASQYDSDQNAASKFTDKPLALTGTLLSLDSGLTDDVIGKLGDDPDAAVRVTFVDKASVAKIRSRVGQKVTLHCVGAFSTSYPAATDCKLR</sequence>
<accession>A0A7Y9WCF8</accession>
<gene>
    <name evidence="2" type="ORF">GGD41_005093</name>
</gene>
<proteinExistence type="predicted"/>
<organism evidence="2 3">
    <name type="scientific">Paraburkholderia bryophila</name>
    <dbReference type="NCBI Taxonomy" id="420952"/>
    <lineage>
        <taxon>Bacteria</taxon>
        <taxon>Pseudomonadati</taxon>
        <taxon>Pseudomonadota</taxon>
        <taxon>Betaproteobacteria</taxon>
        <taxon>Burkholderiales</taxon>
        <taxon>Burkholderiaceae</taxon>
        <taxon>Paraburkholderia</taxon>
    </lineage>
</organism>
<evidence type="ECO:0008006" key="4">
    <source>
        <dbReference type="Google" id="ProtNLM"/>
    </source>
</evidence>
<evidence type="ECO:0000256" key="1">
    <source>
        <dbReference type="SAM" id="SignalP"/>
    </source>
</evidence>
<dbReference type="EMBL" id="JACCAU010000001">
    <property type="protein sequence ID" value="NYH17865.1"/>
    <property type="molecule type" value="Genomic_DNA"/>
</dbReference>
<feature type="chain" id="PRO_5030931964" description="Nucleic acid binding protein" evidence="1">
    <location>
        <begin position="20"/>
        <end position="120"/>
    </location>
</feature>
<reference evidence="2 3" key="1">
    <citation type="submission" date="2020-07" db="EMBL/GenBank/DDBJ databases">
        <title>Exploring microbial biodiversity for novel pathways involved in the catabolism of aromatic compounds derived from lignin.</title>
        <authorList>
            <person name="Elkins J."/>
        </authorList>
    </citation>
    <scope>NUCLEOTIDE SEQUENCE [LARGE SCALE GENOMIC DNA]</scope>
    <source>
        <strain evidence="2 3">H2C3B</strain>
    </source>
</reference>
<name>A0A7Y9WCF8_9BURK</name>
<dbReference type="Proteomes" id="UP000572540">
    <property type="component" value="Unassembled WGS sequence"/>
</dbReference>
<protein>
    <recommendedName>
        <fullName evidence="4">Nucleic acid binding protein</fullName>
    </recommendedName>
</protein>
<feature type="signal peptide" evidence="1">
    <location>
        <begin position="1"/>
        <end position="19"/>
    </location>
</feature>
<dbReference type="AlphaFoldDB" id="A0A7Y9WCF8"/>